<name>A0A498QAK5_9MYCO</name>
<evidence type="ECO:0000313" key="1">
    <source>
        <dbReference type="EMBL" id="VBA40850.1"/>
    </source>
</evidence>
<dbReference type="AlphaFoldDB" id="A0A498QAK5"/>
<proteinExistence type="predicted"/>
<sequence length="45" mass="4816">MRVAAHKIGVIRLTVSPSPTLIGPGEKQPSDLRGPLCDHVVIRSL</sequence>
<keyword evidence="2" id="KW-1185">Reference proteome</keyword>
<reference evidence="1 2" key="1">
    <citation type="submission" date="2018-09" db="EMBL/GenBank/DDBJ databases">
        <authorList>
            <person name="Tagini F."/>
        </authorList>
    </citation>
    <scope>NUCLEOTIDE SEQUENCE [LARGE SCALE GENOMIC DNA]</scope>
    <source>
        <strain evidence="1 2">MK136</strain>
    </source>
</reference>
<accession>A0A498QAK5</accession>
<dbReference type="Proteomes" id="UP000273307">
    <property type="component" value="Unassembled WGS sequence"/>
</dbReference>
<dbReference type="EMBL" id="UPHP01000102">
    <property type="protein sequence ID" value="VBA40850.1"/>
    <property type="molecule type" value="Genomic_DNA"/>
</dbReference>
<evidence type="ECO:0000313" key="2">
    <source>
        <dbReference type="Proteomes" id="UP000273307"/>
    </source>
</evidence>
<gene>
    <name evidence="1" type="ORF">LAUMK136_03723</name>
</gene>
<organism evidence="1 2">
    <name type="scientific">Mycobacterium attenuatum</name>
    <dbReference type="NCBI Taxonomy" id="2341086"/>
    <lineage>
        <taxon>Bacteria</taxon>
        <taxon>Bacillati</taxon>
        <taxon>Actinomycetota</taxon>
        <taxon>Actinomycetes</taxon>
        <taxon>Mycobacteriales</taxon>
        <taxon>Mycobacteriaceae</taxon>
        <taxon>Mycobacterium</taxon>
    </lineage>
</organism>
<protein>
    <submittedName>
        <fullName evidence="1">Uncharacterized protein</fullName>
    </submittedName>
</protein>